<proteinExistence type="predicted"/>
<name>A0A4R3KV45_9SPHI</name>
<keyword evidence="1" id="KW-0472">Membrane</keyword>
<keyword evidence="1" id="KW-0812">Transmembrane</keyword>
<keyword evidence="1" id="KW-1133">Transmembrane helix</keyword>
<dbReference type="OrthoDB" id="796197at2"/>
<organism evidence="2 3">
    <name type="scientific">Anseongella ginsenosidimutans</name>
    <dbReference type="NCBI Taxonomy" id="496056"/>
    <lineage>
        <taxon>Bacteria</taxon>
        <taxon>Pseudomonadati</taxon>
        <taxon>Bacteroidota</taxon>
        <taxon>Sphingobacteriia</taxon>
        <taxon>Sphingobacteriales</taxon>
        <taxon>Sphingobacteriaceae</taxon>
        <taxon>Anseongella</taxon>
    </lineage>
</organism>
<dbReference type="AlphaFoldDB" id="A0A4R3KV45"/>
<dbReference type="Proteomes" id="UP000295807">
    <property type="component" value="Unassembled WGS sequence"/>
</dbReference>
<reference evidence="2 3" key="1">
    <citation type="submission" date="2019-03" db="EMBL/GenBank/DDBJ databases">
        <title>Genomic Encyclopedia of Type Strains, Phase IV (KMG-IV): sequencing the most valuable type-strain genomes for metagenomic binning, comparative biology and taxonomic classification.</title>
        <authorList>
            <person name="Goeker M."/>
        </authorList>
    </citation>
    <scope>NUCLEOTIDE SEQUENCE [LARGE SCALE GENOMIC DNA]</scope>
    <source>
        <strain evidence="2 3">DSM 21100</strain>
    </source>
</reference>
<evidence type="ECO:0000313" key="2">
    <source>
        <dbReference type="EMBL" id="TCS89185.1"/>
    </source>
</evidence>
<evidence type="ECO:0000256" key="1">
    <source>
        <dbReference type="SAM" id="Phobius"/>
    </source>
</evidence>
<comment type="caution">
    <text evidence="2">The sequence shown here is derived from an EMBL/GenBank/DDBJ whole genome shotgun (WGS) entry which is preliminary data.</text>
</comment>
<feature type="transmembrane region" description="Helical" evidence="1">
    <location>
        <begin position="88"/>
        <end position="110"/>
    </location>
</feature>
<dbReference type="EMBL" id="SMAD01000002">
    <property type="protein sequence ID" value="TCS89185.1"/>
    <property type="molecule type" value="Genomic_DNA"/>
</dbReference>
<protein>
    <submittedName>
        <fullName evidence="2">Uncharacterized protein</fullName>
    </submittedName>
</protein>
<dbReference type="RefSeq" id="WP_132128270.1">
    <property type="nucleotide sequence ID" value="NZ_CP042432.1"/>
</dbReference>
<keyword evidence="3" id="KW-1185">Reference proteome</keyword>
<feature type="transmembrane region" description="Helical" evidence="1">
    <location>
        <begin position="144"/>
        <end position="164"/>
    </location>
</feature>
<dbReference type="Gene3D" id="1.10.10.1320">
    <property type="entry name" value="Anti-sigma factor, zinc-finger domain"/>
    <property type="match status" value="1"/>
</dbReference>
<evidence type="ECO:0000313" key="3">
    <source>
        <dbReference type="Proteomes" id="UP000295807"/>
    </source>
</evidence>
<gene>
    <name evidence="2" type="ORF">EDD80_102379</name>
</gene>
<accession>A0A4R3KV45</accession>
<dbReference type="InterPro" id="IPR041916">
    <property type="entry name" value="Anti_sigma_zinc_sf"/>
</dbReference>
<sequence>MKKTREDQLWDYAEGRLSGPEKAELEQWLEADPRNRKQLEELSVLSHALSSMEPEVPSMRFTARVMEAWDQELAFRASPLQTRTDKRIVYGVAAFLGGALLFTLGLLFVFSGGSALFSGGSGSPVEERWLSGISSSLGSLFEGLGHYFIGLIALLLMLLVERYVHYRQYIRSVE</sequence>